<keyword evidence="1" id="KW-0812">Transmembrane</keyword>
<evidence type="ECO:0000256" key="1">
    <source>
        <dbReference type="SAM" id="Phobius"/>
    </source>
</evidence>
<proteinExistence type="predicted"/>
<reference evidence="3" key="1">
    <citation type="submission" date="2017-09" db="EMBL/GenBank/DDBJ databases">
        <title>Depth-based differentiation of microbial function through sediment-hosted aquifers and enrichment of novel symbionts in the deep terrestrial subsurface.</title>
        <authorList>
            <person name="Probst A.J."/>
            <person name="Ladd B."/>
            <person name="Jarett J.K."/>
            <person name="Geller-Mcgrath D.E."/>
            <person name="Sieber C.M.K."/>
            <person name="Emerson J.B."/>
            <person name="Anantharaman K."/>
            <person name="Thomas B.C."/>
            <person name="Malmstrom R."/>
            <person name="Stieglmeier M."/>
            <person name="Klingl A."/>
            <person name="Woyke T."/>
            <person name="Ryan C.M."/>
            <person name="Banfield J.F."/>
        </authorList>
    </citation>
    <scope>NUCLEOTIDE SEQUENCE [LARGE SCALE GENOMIC DNA]</scope>
</reference>
<comment type="caution">
    <text evidence="2">The sequence shown here is derived from an EMBL/GenBank/DDBJ whole genome shotgun (WGS) entry which is preliminary data.</text>
</comment>
<evidence type="ECO:0000313" key="2">
    <source>
        <dbReference type="EMBL" id="PIU69216.1"/>
    </source>
</evidence>
<accession>A0A2M7APA8</accession>
<organism evidence="2 3">
    <name type="scientific">candidate division WWE3 bacterium CG06_land_8_20_14_3_00_42_16</name>
    <dbReference type="NCBI Taxonomy" id="1975083"/>
    <lineage>
        <taxon>Bacteria</taxon>
        <taxon>Katanobacteria</taxon>
    </lineage>
</organism>
<dbReference type="Proteomes" id="UP000229916">
    <property type="component" value="Unassembled WGS sequence"/>
</dbReference>
<sequence>MADSFSWQTEVGKKAVLSRLKNPEILFPGLFALSIVFLSLAFLLGELSRELGIPVLYLWIVAITLFFALGYYSYRYNRIFFANKILRYGINQEGITLNGVFTLWSDFVGFQDEREQDLGFAGVGLADATPKPFVIQLLRTKSLSSKAVLLFMPDEKTYQNVRSLVIENLKCK</sequence>
<gene>
    <name evidence="2" type="ORF">COS81_00930</name>
</gene>
<keyword evidence="1" id="KW-1133">Transmembrane helix</keyword>
<feature type="transmembrane region" description="Helical" evidence="1">
    <location>
        <begin position="25"/>
        <end position="44"/>
    </location>
</feature>
<name>A0A2M7APA8_UNCKA</name>
<protein>
    <submittedName>
        <fullName evidence="2">Uncharacterized protein</fullName>
    </submittedName>
</protein>
<dbReference type="EMBL" id="PEWD01000018">
    <property type="protein sequence ID" value="PIU69216.1"/>
    <property type="molecule type" value="Genomic_DNA"/>
</dbReference>
<feature type="transmembrane region" description="Helical" evidence="1">
    <location>
        <begin position="56"/>
        <end position="74"/>
    </location>
</feature>
<evidence type="ECO:0000313" key="3">
    <source>
        <dbReference type="Proteomes" id="UP000229916"/>
    </source>
</evidence>
<dbReference type="AlphaFoldDB" id="A0A2M7APA8"/>
<keyword evidence="1" id="KW-0472">Membrane</keyword>